<dbReference type="Proteomes" id="UP000238362">
    <property type="component" value="Unassembled WGS sequence"/>
</dbReference>
<organism evidence="4 5">
    <name type="scientific">Prauserella shujinwangii</name>
    <dbReference type="NCBI Taxonomy" id="1453103"/>
    <lineage>
        <taxon>Bacteria</taxon>
        <taxon>Bacillati</taxon>
        <taxon>Actinomycetota</taxon>
        <taxon>Actinomycetes</taxon>
        <taxon>Pseudonocardiales</taxon>
        <taxon>Pseudonocardiaceae</taxon>
        <taxon>Prauserella</taxon>
    </lineage>
</organism>
<dbReference type="GO" id="GO:0005829">
    <property type="term" value="C:cytosol"/>
    <property type="evidence" value="ECO:0007669"/>
    <property type="project" value="TreeGrafter"/>
</dbReference>
<evidence type="ECO:0000256" key="1">
    <source>
        <dbReference type="ARBA" id="ARBA00022676"/>
    </source>
</evidence>
<dbReference type="InterPro" id="IPR002201">
    <property type="entry name" value="Glyco_trans_9"/>
</dbReference>
<protein>
    <submittedName>
        <fullName evidence="4">ADP-heptose:LPS heptosyltransferase</fullName>
    </submittedName>
</protein>
<dbReference type="GO" id="GO:0008713">
    <property type="term" value="F:ADP-heptose-lipopolysaccharide heptosyltransferase activity"/>
    <property type="evidence" value="ECO:0007669"/>
    <property type="project" value="TreeGrafter"/>
</dbReference>
<evidence type="ECO:0000313" key="4">
    <source>
        <dbReference type="EMBL" id="PRX50988.1"/>
    </source>
</evidence>
<keyword evidence="5" id="KW-1185">Reference proteome</keyword>
<dbReference type="GO" id="GO:0009244">
    <property type="term" value="P:lipopolysaccharide core region biosynthetic process"/>
    <property type="evidence" value="ECO:0007669"/>
    <property type="project" value="TreeGrafter"/>
</dbReference>
<keyword evidence="1" id="KW-0328">Glycosyltransferase</keyword>
<keyword evidence="2 4" id="KW-0808">Transferase</keyword>
<comment type="caution">
    <text evidence="4">The sequence shown here is derived from an EMBL/GenBank/DDBJ whole genome shotgun (WGS) entry which is preliminary data.</text>
</comment>
<dbReference type="Gene3D" id="3.40.50.2000">
    <property type="entry name" value="Glycogen Phosphorylase B"/>
    <property type="match status" value="2"/>
</dbReference>
<sequence>MAGDESIGAGRHDRGQVGNSLTMPVLRDPRLRRIALVRLSVGLGDLICSAPAWRALRRTRPDLRITVVTWSETAPVLARLRRYADELLPFPGYPGIPERPPQPEALPDFLVAAHARHFDLAVQCYGDNPRANEVTELLGANRIAGFRPGGWEPARDPGLHVPYPRETHEVDRHLRLMERLGAEVPPGAGELEFPLRAADHAEWARLRDRFGLRPGEYAVLHPGAGASSRRWPPERFAEVGDALARRGLRIVLGGVRAERYRTGRVAAAMTQPSLDLAGRTSLGGYALLLREAHVLVGNDTGATQLAAAVGGRTVTVFLAGDPVRWAHPPPRHRIARVEVGCNPCPHLDCPIDFRCAYRLGAEEVLSEIDALDEPG</sequence>
<evidence type="ECO:0000256" key="3">
    <source>
        <dbReference type="SAM" id="MobiDB-lite"/>
    </source>
</evidence>
<reference evidence="4 5" key="1">
    <citation type="submission" date="2018-03" db="EMBL/GenBank/DDBJ databases">
        <title>Genomic Encyclopedia of Type Strains, Phase III (KMG-III): the genomes of soil and plant-associated and newly described type strains.</title>
        <authorList>
            <person name="Whitman W."/>
        </authorList>
    </citation>
    <scope>NUCLEOTIDE SEQUENCE [LARGE SCALE GENOMIC DNA]</scope>
    <source>
        <strain evidence="4 5">CGMCC 4.7125</strain>
    </source>
</reference>
<dbReference type="Pfam" id="PF01075">
    <property type="entry name" value="Glyco_transf_9"/>
    <property type="match status" value="1"/>
</dbReference>
<feature type="region of interest" description="Disordered" evidence="3">
    <location>
        <begin position="1"/>
        <end position="21"/>
    </location>
</feature>
<accession>A0A2T0M2L9</accession>
<dbReference type="CDD" id="cd03789">
    <property type="entry name" value="GT9_LPS_heptosyltransferase"/>
    <property type="match status" value="1"/>
</dbReference>
<evidence type="ECO:0000256" key="2">
    <source>
        <dbReference type="ARBA" id="ARBA00022679"/>
    </source>
</evidence>
<dbReference type="SUPFAM" id="SSF53756">
    <property type="entry name" value="UDP-Glycosyltransferase/glycogen phosphorylase"/>
    <property type="match status" value="1"/>
</dbReference>
<dbReference type="PANTHER" id="PTHR30160:SF1">
    <property type="entry name" value="LIPOPOLYSACCHARIDE 1,2-N-ACETYLGLUCOSAMINETRANSFERASE-RELATED"/>
    <property type="match status" value="1"/>
</dbReference>
<dbReference type="AlphaFoldDB" id="A0A2T0M2L9"/>
<dbReference type="InterPro" id="IPR051199">
    <property type="entry name" value="LPS_LOS_Heptosyltrfase"/>
</dbReference>
<gene>
    <name evidence="4" type="ORF">B0I33_101140</name>
</gene>
<dbReference type="PANTHER" id="PTHR30160">
    <property type="entry name" value="TETRAACYLDISACCHARIDE 4'-KINASE-RELATED"/>
    <property type="match status" value="1"/>
</dbReference>
<evidence type="ECO:0000313" key="5">
    <source>
        <dbReference type="Proteomes" id="UP000238362"/>
    </source>
</evidence>
<dbReference type="RefSeq" id="WP_219927097.1">
    <property type="nucleotide sequence ID" value="NZ_PVNH01000001.1"/>
</dbReference>
<dbReference type="EMBL" id="PVNH01000001">
    <property type="protein sequence ID" value="PRX50988.1"/>
    <property type="molecule type" value="Genomic_DNA"/>
</dbReference>
<name>A0A2T0M2L9_9PSEU</name>
<proteinExistence type="predicted"/>